<protein>
    <submittedName>
        <fullName evidence="2">Uncharacterized protein</fullName>
    </submittedName>
</protein>
<organism evidence="2 3">
    <name type="scientific">Sinorhizobium sojae CCBAU 05684</name>
    <dbReference type="NCBI Taxonomy" id="716928"/>
    <lineage>
        <taxon>Bacteria</taxon>
        <taxon>Pseudomonadati</taxon>
        <taxon>Pseudomonadota</taxon>
        <taxon>Alphaproteobacteria</taxon>
        <taxon>Hyphomicrobiales</taxon>
        <taxon>Rhizobiaceae</taxon>
        <taxon>Sinorhizobium/Ensifer group</taxon>
        <taxon>Sinorhizobium</taxon>
    </lineage>
</organism>
<evidence type="ECO:0000256" key="1">
    <source>
        <dbReference type="SAM" id="MobiDB-lite"/>
    </source>
</evidence>
<evidence type="ECO:0000313" key="2">
    <source>
        <dbReference type="EMBL" id="ASY63036.1"/>
    </source>
</evidence>
<dbReference type="RefSeq" id="WP_034854836.1">
    <property type="nucleotide sequence ID" value="NZ_AJQT01000049.1"/>
</dbReference>
<proteinExistence type="predicted"/>
<dbReference type="AlphaFoldDB" id="A0A249PB26"/>
<dbReference type="EMBL" id="CP023067">
    <property type="protein sequence ID" value="ASY63036.1"/>
    <property type="molecule type" value="Genomic_DNA"/>
</dbReference>
<dbReference type="eggNOG" id="ENOG5031512">
    <property type="taxonomic scope" value="Bacteria"/>
</dbReference>
<feature type="region of interest" description="Disordered" evidence="1">
    <location>
        <begin position="89"/>
        <end position="116"/>
    </location>
</feature>
<accession>A0A249PB26</accession>
<gene>
    <name evidence="2" type="ORF">SJ05684_c15940</name>
</gene>
<name>A0A249PB26_9HYPH</name>
<sequence>MTQVVTVSATTAAYAAEAVKPSARIRGDGPTDEAITLLSARPVEPKAAALAPIAKTKGALSQALMLISAERRPPQESAAETLRRYLEFMQEEEGDSGQDDDRPDEPEAEGEQEADEVSAMLEQFIQQG</sequence>
<reference evidence="2 3" key="1">
    <citation type="submission" date="2017-08" db="EMBL/GenBank/DDBJ databases">
        <title>Multipartite genome sequences of Sinorhizobium species nodulating soybeans.</title>
        <authorList>
            <person name="Tian C.F."/>
        </authorList>
    </citation>
    <scope>NUCLEOTIDE SEQUENCE [LARGE SCALE GENOMIC DNA]</scope>
    <source>
        <strain evidence="2 3">CCBAU 05684</strain>
    </source>
</reference>
<evidence type="ECO:0000313" key="3">
    <source>
        <dbReference type="Proteomes" id="UP000217211"/>
    </source>
</evidence>
<dbReference type="OrthoDB" id="8420378at2"/>
<dbReference type="Proteomes" id="UP000217211">
    <property type="component" value="Chromosome"/>
</dbReference>
<dbReference type="KEGG" id="esj:SJ05684_c15940"/>
<keyword evidence="3" id="KW-1185">Reference proteome</keyword>